<keyword evidence="2" id="KW-1185">Reference proteome</keyword>
<dbReference type="Pfam" id="PF13455">
    <property type="entry name" value="MUG113"/>
    <property type="match status" value="1"/>
</dbReference>
<evidence type="ECO:0000313" key="1">
    <source>
        <dbReference type="EMBL" id="WWS84340.1"/>
    </source>
</evidence>
<evidence type="ECO:0000313" key="2">
    <source>
        <dbReference type="Proteomes" id="UP001377573"/>
    </source>
</evidence>
<sequence>MPKPRLLPGPCPLCGGLTGLRTDDAWHCALCGWRYGDSPDPDLPFPRIDVVYYLRYDRRVKIGTSRQPRRRLASIRHDELLAFERGDRVREQQRHREFASAREGGEWFTLTPEIGAHIGRLQQDGDPWHQYARWLSAALRG</sequence>
<dbReference type="Proteomes" id="UP001377573">
    <property type="component" value="Chromosome"/>
</dbReference>
<accession>A0ABZ2HQK9</accession>
<proteinExistence type="predicted"/>
<organism evidence="1 2">
    <name type="scientific">Microbacterium paraoxydans</name>
    <dbReference type="NCBI Taxonomy" id="199592"/>
    <lineage>
        <taxon>Bacteria</taxon>
        <taxon>Bacillati</taxon>
        <taxon>Actinomycetota</taxon>
        <taxon>Actinomycetes</taxon>
        <taxon>Micrococcales</taxon>
        <taxon>Microbacteriaceae</taxon>
        <taxon>Microbacterium</taxon>
    </lineage>
</organism>
<name>A0ABZ2HQK9_9MICO</name>
<protein>
    <submittedName>
        <fullName evidence="1">GIY-YIG nuclease family protein</fullName>
    </submittedName>
</protein>
<dbReference type="RefSeq" id="WP_249521851.1">
    <property type="nucleotide sequence ID" value="NZ_CP146240.1"/>
</dbReference>
<reference evidence="1 2" key="1">
    <citation type="submission" date="2024-02" db="EMBL/GenBank/DDBJ databases">
        <authorList>
            <person name="Alasadi S."/>
            <person name="Hussein S.A."/>
        </authorList>
    </citation>
    <scope>NUCLEOTIDE SEQUENCE [LARGE SCALE GENOMIC DNA]</scope>
    <source>
        <strain evidence="1 2">GJ_SRA_44_2022</strain>
    </source>
</reference>
<gene>
    <name evidence="1" type="ORF">V8Z62_13780</name>
</gene>
<dbReference type="EMBL" id="CP146240">
    <property type="protein sequence ID" value="WWS84340.1"/>
    <property type="molecule type" value="Genomic_DNA"/>
</dbReference>